<reference evidence="7 8" key="1">
    <citation type="submission" date="2015-04" db="EMBL/GenBank/DDBJ databases">
        <authorList>
            <person name="Syromyatnikov M.Y."/>
            <person name="Popov V.N."/>
        </authorList>
    </citation>
    <scope>NUCLEOTIDE SEQUENCE [LARGE SCALE GENOMIC DNA]</scope>
</reference>
<dbReference type="GO" id="GO:0022857">
    <property type="term" value="F:transmembrane transporter activity"/>
    <property type="evidence" value="ECO:0007669"/>
    <property type="project" value="InterPro"/>
</dbReference>
<dbReference type="GO" id="GO:0016020">
    <property type="term" value="C:membrane"/>
    <property type="evidence" value="ECO:0007669"/>
    <property type="project" value="UniProtKB-SubCell"/>
</dbReference>
<feature type="transmembrane region" description="Helical" evidence="5">
    <location>
        <begin position="347"/>
        <end position="368"/>
    </location>
</feature>
<dbReference type="GO" id="GO:0015867">
    <property type="term" value="P:ATP transport"/>
    <property type="evidence" value="ECO:0007669"/>
    <property type="project" value="TreeGrafter"/>
</dbReference>
<feature type="transmembrane region" description="Helical" evidence="5">
    <location>
        <begin position="122"/>
        <end position="144"/>
    </location>
</feature>
<comment type="subcellular location">
    <subcellularLocation>
        <location evidence="1">Membrane</location>
        <topology evidence="1">Multi-pass membrane protein</topology>
    </subcellularLocation>
</comment>
<dbReference type="SUPFAM" id="SSF103473">
    <property type="entry name" value="MFS general substrate transporter"/>
    <property type="match status" value="1"/>
</dbReference>
<feature type="transmembrane region" description="Helical" evidence="5">
    <location>
        <begin position="192"/>
        <end position="213"/>
    </location>
</feature>
<evidence type="ECO:0000313" key="7">
    <source>
        <dbReference type="EMBL" id="CRL00864.1"/>
    </source>
</evidence>
<accession>A0A1J1IL26</accession>
<organism evidence="7 8">
    <name type="scientific">Clunio marinus</name>
    <dbReference type="NCBI Taxonomy" id="568069"/>
    <lineage>
        <taxon>Eukaryota</taxon>
        <taxon>Metazoa</taxon>
        <taxon>Ecdysozoa</taxon>
        <taxon>Arthropoda</taxon>
        <taxon>Hexapoda</taxon>
        <taxon>Insecta</taxon>
        <taxon>Pterygota</taxon>
        <taxon>Neoptera</taxon>
        <taxon>Endopterygota</taxon>
        <taxon>Diptera</taxon>
        <taxon>Nematocera</taxon>
        <taxon>Chironomoidea</taxon>
        <taxon>Chironomidae</taxon>
        <taxon>Clunio</taxon>
    </lineage>
</organism>
<feature type="transmembrane region" description="Helical" evidence="5">
    <location>
        <begin position="69"/>
        <end position="88"/>
    </location>
</feature>
<dbReference type="PANTHER" id="PTHR11662">
    <property type="entry name" value="SOLUTE CARRIER FAMILY 17"/>
    <property type="match status" value="1"/>
</dbReference>
<keyword evidence="2 5" id="KW-0812">Transmembrane</keyword>
<dbReference type="Proteomes" id="UP000183832">
    <property type="component" value="Unassembled WGS sequence"/>
</dbReference>
<feature type="transmembrane region" description="Helical" evidence="5">
    <location>
        <begin position="31"/>
        <end position="49"/>
    </location>
</feature>
<dbReference type="Gene3D" id="1.20.1250.20">
    <property type="entry name" value="MFS general substrate transporter like domains"/>
    <property type="match status" value="2"/>
</dbReference>
<gene>
    <name evidence="7" type="ORF">CLUMA_CG014115</name>
</gene>
<dbReference type="InterPro" id="IPR011701">
    <property type="entry name" value="MFS"/>
</dbReference>
<dbReference type="InterPro" id="IPR036259">
    <property type="entry name" value="MFS_trans_sf"/>
</dbReference>
<dbReference type="OrthoDB" id="2985014at2759"/>
<protein>
    <submittedName>
        <fullName evidence="7">CLUMA_CG014115, isoform A</fullName>
    </submittedName>
</protein>
<dbReference type="EMBL" id="CVRI01000054">
    <property type="protein sequence ID" value="CRL00864.1"/>
    <property type="molecule type" value="Genomic_DNA"/>
</dbReference>
<dbReference type="PANTHER" id="PTHR11662:SF279">
    <property type="entry name" value="VOLTAGE-GATED PURINE NUCLEOTIDE UNIPORTER SLC17A9"/>
    <property type="match status" value="1"/>
</dbReference>
<evidence type="ECO:0000256" key="3">
    <source>
        <dbReference type="ARBA" id="ARBA00022989"/>
    </source>
</evidence>
<keyword evidence="4 5" id="KW-0472">Membrane</keyword>
<evidence type="ECO:0000256" key="2">
    <source>
        <dbReference type="ARBA" id="ARBA00022692"/>
    </source>
</evidence>
<feature type="transmembrane region" description="Helical" evidence="5">
    <location>
        <begin position="251"/>
        <end position="273"/>
    </location>
</feature>
<feature type="domain" description="Major facilitator superfamily (MFS) profile" evidence="6">
    <location>
        <begin position="31"/>
        <end position="436"/>
    </location>
</feature>
<dbReference type="InterPro" id="IPR050382">
    <property type="entry name" value="MFS_Na/Anion_cotransporter"/>
</dbReference>
<dbReference type="InterPro" id="IPR020846">
    <property type="entry name" value="MFS_dom"/>
</dbReference>
<keyword evidence="3 5" id="KW-1133">Transmembrane helix</keyword>
<feature type="transmembrane region" description="Helical" evidence="5">
    <location>
        <begin position="413"/>
        <end position="432"/>
    </location>
</feature>
<evidence type="ECO:0000256" key="4">
    <source>
        <dbReference type="ARBA" id="ARBA00023136"/>
    </source>
</evidence>
<feature type="transmembrane region" description="Helical" evidence="5">
    <location>
        <begin position="285"/>
        <end position="303"/>
    </location>
</feature>
<dbReference type="FunFam" id="1.20.1250.20:FF:000059">
    <property type="entry name" value="Solute carrier family 17 member 9"/>
    <property type="match status" value="1"/>
</dbReference>
<keyword evidence="8" id="KW-1185">Reference proteome</keyword>
<dbReference type="PROSITE" id="PS50850">
    <property type="entry name" value="MFS"/>
    <property type="match status" value="1"/>
</dbReference>
<dbReference type="AlphaFoldDB" id="A0A1J1IL26"/>
<evidence type="ECO:0000259" key="6">
    <source>
        <dbReference type="PROSITE" id="PS50850"/>
    </source>
</evidence>
<feature type="transmembrane region" description="Helical" evidence="5">
    <location>
        <begin position="380"/>
        <end position="401"/>
    </location>
</feature>
<dbReference type="Pfam" id="PF07690">
    <property type="entry name" value="MFS_1"/>
    <property type="match status" value="1"/>
</dbReference>
<evidence type="ECO:0000256" key="1">
    <source>
        <dbReference type="ARBA" id="ARBA00004141"/>
    </source>
</evidence>
<feature type="transmembrane region" description="Helical" evidence="5">
    <location>
        <begin position="164"/>
        <end position="186"/>
    </location>
</feature>
<dbReference type="STRING" id="568069.A0A1J1IL26"/>
<proteinExistence type="predicted"/>
<evidence type="ECO:0000313" key="8">
    <source>
        <dbReference type="Proteomes" id="UP000183832"/>
    </source>
</evidence>
<feature type="transmembrane region" description="Helical" evidence="5">
    <location>
        <begin position="97"/>
        <end position="116"/>
    </location>
</feature>
<name>A0A1J1IL26_9DIPT</name>
<sequence>MSLGEKLKYSLIRQHDIENQRYWTRSEKRRWFFTLFAGCCMVYATRTTMPLLMPSVAGEKRYTKTESGTILSSFFWGYCLSQIYGGLLSDKYGGQRIIFISSIFWSIITIAMPSIFDLSSHLSTLSLPFIVLVRILNGAMQGVYFPAMMSITSQNLSETERGNFFSLLTMGSAFGTLTTGLLGTFVLDYFGWAWVFQVIGFIGISWALLLRYYTISSERQRIINISASNLCIKNGISSEVPWLKLISSRRLWACVIGQACEMNCFFVLLSWLPTYFNENFPHRKTYLVNFLPWIFVPPCTIFAKYLSENLLSKNYQLTSTRKIIQGICFVVQSVSLMIVMSTKSFPISLICMCTVIGMTGFHASGVTVNPQDLSSNFSGSVFGLMNTVGATVGFLGVYLAGHILELTQSWNSVFNLLVTGNLIGLFVFSLFGSSEPII</sequence>
<evidence type="ECO:0000256" key="5">
    <source>
        <dbReference type="SAM" id="Phobius"/>
    </source>
</evidence>